<proteinExistence type="predicted"/>
<dbReference type="CTD" id="64927"/>
<keyword evidence="2" id="KW-1185">Reference proteome</keyword>
<accession>A0A1S3KLV4</accession>
<dbReference type="KEGG" id="sasa:106560806"/>
<dbReference type="AlphaFoldDB" id="A0A1S3KLV4"/>
<reference evidence="3" key="1">
    <citation type="submission" date="2025-08" db="UniProtKB">
        <authorList>
            <consortium name="RefSeq"/>
        </authorList>
    </citation>
    <scope>IDENTIFICATION</scope>
</reference>
<keyword evidence="1" id="KW-0175">Coiled coil</keyword>
<dbReference type="Proteomes" id="UP001652741">
    <property type="component" value="Chromosome ssa10"/>
</dbReference>
<dbReference type="InterPro" id="IPR011990">
    <property type="entry name" value="TPR-like_helical_dom_sf"/>
</dbReference>
<dbReference type="Pfam" id="PF13424">
    <property type="entry name" value="TPR_12"/>
    <property type="match status" value="1"/>
</dbReference>
<dbReference type="PANTHER" id="PTHR14485:SF3">
    <property type="entry name" value="TETRATRICOPEPTIDE REPEAT PROTEIN 23"/>
    <property type="match status" value="1"/>
</dbReference>
<dbReference type="Gene3D" id="1.25.40.10">
    <property type="entry name" value="Tetratricopeptide repeat domain"/>
    <property type="match status" value="2"/>
</dbReference>
<dbReference type="SUPFAM" id="SSF48452">
    <property type="entry name" value="TPR-like"/>
    <property type="match status" value="1"/>
</dbReference>
<name>A0A1S3KLV4_SALSA</name>
<gene>
    <name evidence="3" type="primary">ttc23</name>
</gene>
<evidence type="ECO:0000256" key="1">
    <source>
        <dbReference type="SAM" id="Coils"/>
    </source>
</evidence>
<feature type="coiled-coil region" evidence="1">
    <location>
        <begin position="156"/>
        <end position="183"/>
    </location>
</feature>
<dbReference type="OrthoDB" id="9986634at2759"/>
<evidence type="ECO:0000313" key="2">
    <source>
        <dbReference type="Proteomes" id="UP001652741"/>
    </source>
</evidence>
<dbReference type="PANTHER" id="PTHR14485">
    <property type="entry name" value="TETRATRICOPEPTIDE REPEAT PROTEIN 23"/>
    <property type="match status" value="1"/>
</dbReference>
<organism evidence="2 3">
    <name type="scientific">Salmo salar</name>
    <name type="common">Atlantic salmon</name>
    <dbReference type="NCBI Taxonomy" id="8030"/>
    <lineage>
        <taxon>Eukaryota</taxon>
        <taxon>Metazoa</taxon>
        <taxon>Chordata</taxon>
        <taxon>Craniata</taxon>
        <taxon>Vertebrata</taxon>
        <taxon>Euteleostomi</taxon>
        <taxon>Actinopterygii</taxon>
        <taxon>Neopterygii</taxon>
        <taxon>Teleostei</taxon>
        <taxon>Protacanthopterygii</taxon>
        <taxon>Salmoniformes</taxon>
        <taxon>Salmonidae</taxon>
        <taxon>Salmoninae</taxon>
        <taxon>Salmo</taxon>
    </lineage>
</organism>
<evidence type="ECO:0000313" key="3">
    <source>
        <dbReference type="RefSeq" id="XP_013979590.1"/>
    </source>
</evidence>
<dbReference type="RefSeq" id="XP_013979590.1">
    <property type="nucleotide sequence ID" value="XM_014124115.2"/>
</dbReference>
<dbReference type="GeneID" id="106560806"/>
<sequence length="456" mass="50352">MHCQSQPAAATLRSYYKLSWAVLQTSDKGLASVSQRGMDDTGESMMMTPEEKLTQYDSRAKAFADTQQFDACIQDLVRCVALTRLVYGDGQLKLAHAHVRLAKAYLQFKGWAVQAQEHSARASDLLPICTPNSTSREDRVHILNCLLNIYLTQGGATLLLANLEEAESNHRKAERIVVELHQLGGMSQEEKMETEFEISTSLSRVYQRQGRSEEALAQCESSLQLLEGWERPGQACSVYKDMAAIEQAQGRLDRALEHLSKAHAIALSQSPGGLDGAHIAHSLALAYSTVAEPHHSDSAAHYYEESLSTYRSSLGPQATVTLNLQDDYCRFLLLTGQQERCVEIQRESLALKRETFGDLSPEVADTLQLIGGVQMTQGQVKHAHRTMSKCLDIQSVLYGPQHKKTRATQKTVDMLAQAPEVAGRQRREGSLKTRPPFCAVLPSYSKAGGNANMSDS</sequence>
<dbReference type="InterPro" id="IPR042621">
    <property type="entry name" value="TTC23/TTC23L"/>
</dbReference>
<protein>
    <submittedName>
        <fullName evidence="3">Tetratricopeptide repeat protein 23 isoform X1</fullName>
    </submittedName>
</protein>